<sequence>MLLDCFAFSTGFVSMQYRGGAFRKQHCTIFIMGCFKIARAKCQHEFDKAGKIRAEEMIGKVLSFKLGNMDDISRKMWWEEGSQSEEEQNMKLRQVVYAANTCGVRTGYLIQQRSAVRNGSSLVEFAKGCFQKRLSKHDLKQQNALTFYLYKQASELRKQQIITGSFLWSTGSFRVQLLQMALKHAKETNSNTA</sequence>
<dbReference type="OrthoDB" id="10354023at2759"/>
<keyword evidence="2" id="KW-1185">Reference proteome</keyword>
<protein>
    <submittedName>
        <fullName evidence="1">Uncharacterized protein</fullName>
    </submittedName>
</protein>
<gene>
    <name evidence="1" type="ORF">T07_13767</name>
</gene>
<dbReference type="Proteomes" id="UP000054630">
    <property type="component" value="Unassembled WGS sequence"/>
</dbReference>
<proteinExistence type="predicted"/>
<name>A0A0V0S4T9_9BILA</name>
<accession>A0A0V0S4T9</accession>
<comment type="caution">
    <text evidence="1">The sequence shown here is derived from an EMBL/GenBank/DDBJ whole genome shotgun (WGS) entry which is preliminary data.</text>
</comment>
<organism evidence="1 2">
    <name type="scientific">Trichinella nelsoni</name>
    <dbReference type="NCBI Taxonomy" id="6336"/>
    <lineage>
        <taxon>Eukaryota</taxon>
        <taxon>Metazoa</taxon>
        <taxon>Ecdysozoa</taxon>
        <taxon>Nematoda</taxon>
        <taxon>Enoplea</taxon>
        <taxon>Dorylaimia</taxon>
        <taxon>Trichinellida</taxon>
        <taxon>Trichinellidae</taxon>
        <taxon>Trichinella</taxon>
    </lineage>
</organism>
<reference evidence="1 2" key="1">
    <citation type="submission" date="2015-01" db="EMBL/GenBank/DDBJ databases">
        <title>Evolution of Trichinella species and genotypes.</title>
        <authorList>
            <person name="Korhonen P.K."/>
            <person name="Edoardo P."/>
            <person name="Giuseppe L.R."/>
            <person name="Gasser R.B."/>
        </authorList>
    </citation>
    <scope>NUCLEOTIDE SEQUENCE [LARGE SCALE GENOMIC DNA]</scope>
    <source>
        <strain evidence="1">ISS37</strain>
    </source>
</reference>
<evidence type="ECO:0000313" key="2">
    <source>
        <dbReference type="Proteomes" id="UP000054630"/>
    </source>
</evidence>
<dbReference type="AlphaFoldDB" id="A0A0V0S4T9"/>
<dbReference type="EMBL" id="JYDL01000037">
    <property type="protein sequence ID" value="KRX21760.1"/>
    <property type="molecule type" value="Genomic_DNA"/>
</dbReference>
<evidence type="ECO:0000313" key="1">
    <source>
        <dbReference type="EMBL" id="KRX21760.1"/>
    </source>
</evidence>